<dbReference type="Proteomes" id="UP001642484">
    <property type="component" value="Unassembled WGS sequence"/>
</dbReference>
<reference evidence="1 2" key="1">
    <citation type="submission" date="2024-02" db="EMBL/GenBank/DDBJ databases">
        <authorList>
            <person name="Chen Y."/>
            <person name="Shah S."/>
            <person name="Dougan E. K."/>
            <person name="Thang M."/>
            <person name="Chan C."/>
        </authorList>
    </citation>
    <scope>NUCLEOTIDE SEQUENCE [LARGE SCALE GENOMIC DNA]</scope>
</reference>
<protein>
    <submittedName>
        <fullName evidence="1">Uncharacterized protein</fullName>
    </submittedName>
</protein>
<evidence type="ECO:0000313" key="2">
    <source>
        <dbReference type="Proteomes" id="UP001642484"/>
    </source>
</evidence>
<keyword evidence="2" id="KW-1185">Reference proteome</keyword>
<name>A0ABP0KMV8_9DINO</name>
<accession>A0ABP0KMV8</accession>
<comment type="caution">
    <text evidence="1">The sequence shown here is derived from an EMBL/GenBank/DDBJ whole genome shotgun (WGS) entry which is preliminary data.</text>
</comment>
<gene>
    <name evidence="1" type="ORF">CCMP2556_LOCUS17016</name>
</gene>
<sequence>MVTAAFCMGAMDAPPCPADVEGVRFHAWSPGYGLAEYLELPLAKVLKFAADAFAQAARGSSFALIVESVKLMPVTRALETFGAGSILSSLSDPLEALVASKLLRKRVEVLCGTKLLDYLNQLSLDSLKSFDAVWLGYDGGRAMTSASLHGCSEWSHLNALLSLRLLSENALLAATGTLNLRDSRS</sequence>
<dbReference type="EMBL" id="CAXAMN010009272">
    <property type="protein sequence ID" value="CAK9028180.1"/>
    <property type="molecule type" value="Genomic_DNA"/>
</dbReference>
<proteinExistence type="predicted"/>
<evidence type="ECO:0000313" key="1">
    <source>
        <dbReference type="EMBL" id="CAK9028180.1"/>
    </source>
</evidence>
<organism evidence="1 2">
    <name type="scientific">Durusdinium trenchii</name>
    <dbReference type="NCBI Taxonomy" id="1381693"/>
    <lineage>
        <taxon>Eukaryota</taxon>
        <taxon>Sar</taxon>
        <taxon>Alveolata</taxon>
        <taxon>Dinophyceae</taxon>
        <taxon>Suessiales</taxon>
        <taxon>Symbiodiniaceae</taxon>
        <taxon>Durusdinium</taxon>
    </lineage>
</organism>